<dbReference type="STRING" id="1038014.SAMN04487910_3138"/>
<dbReference type="RefSeq" id="WP_091410180.1">
    <property type="nucleotide sequence ID" value="NZ_FOAB01000005.1"/>
</dbReference>
<dbReference type="GO" id="GO:0051607">
    <property type="term" value="P:defense response to virus"/>
    <property type="evidence" value="ECO:0007669"/>
    <property type="project" value="UniProtKB-KW"/>
</dbReference>
<feature type="transmembrane region" description="Helical" evidence="8">
    <location>
        <begin position="100"/>
        <end position="121"/>
    </location>
</feature>
<comment type="subcellular location">
    <subcellularLocation>
        <location evidence="1">Cell membrane</location>
    </subcellularLocation>
</comment>
<gene>
    <name evidence="10" type="ORF">SAMN04487910_3138</name>
</gene>
<keyword evidence="2" id="KW-1003">Cell membrane</keyword>
<keyword evidence="5 8" id="KW-1133">Transmembrane helix</keyword>
<feature type="domain" description="Pycsar effector protein" evidence="9">
    <location>
        <begin position="53"/>
        <end position="206"/>
    </location>
</feature>
<evidence type="ECO:0000256" key="6">
    <source>
        <dbReference type="ARBA" id="ARBA00023118"/>
    </source>
</evidence>
<dbReference type="GO" id="GO:0005886">
    <property type="term" value="C:plasma membrane"/>
    <property type="evidence" value="ECO:0007669"/>
    <property type="project" value="UniProtKB-SubCell"/>
</dbReference>
<keyword evidence="4" id="KW-0547">Nucleotide-binding</keyword>
<dbReference type="AlphaFoldDB" id="A0A1H7SEN2"/>
<reference evidence="10 11" key="1">
    <citation type="submission" date="2016-10" db="EMBL/GenBank/DDBJ databases">
        <authorList>
            <person name="de Groot N.N."/>
        </authorList>
    </citation>
    <scope>NUCLEOTIDE SEQUENCE [LARGE SCALE GENOMIC DNA]</scope>
    <source>
        <strain evidence="10 11">DSM 25232</strain>
    </source>
</reference>
<organism evidence="10 11">
    <name type="scientific">Aquimarina amphilecti</name>
    <dbReference type="NCBI Taxonomy" id="1038014"/>
    <lineage>
        <taxon>Bacteria</taxon>
        <taxon>Pseudomonadati</taxon>
        <taxon>Bacteroidota</taxon>
        <taxon>Flavobacteriia</taxon>
        <taxon>Flavobacteriales</taxon>
        <taxon>Flavobacteriaceae</taxon>
        <taxon>Aquimarina</taxon>
    </lineage>
</organism>
<evidence type="ECO:0000256" key="4">
    <source>
        <dbReference type="ARBA" id="ARBA00022741"/>
    </source>
</evidence>
<dbReference type="InterPro" id="IPR043760">
    <property type="entry name" value="PycTM_dom"/>
</dbReference>
<keyword evidence="11" id="KW-1185">Reference proteome</keyword>
<dbReference type="OrthoDB" id="5728337at2"/>
<dbReference type="EMBL" id="FOAB01000005">
    <property type="protein sequence ID" value="SEL71151.1"/>
    <property type="molecule type" value="Genomic_DNA"/>
</dbReference>
<evidence type="ECO:0000256" key="2">
    <source>
        <dbReference type="ARBA" id="ARBA00022475"/>
    </source>
</evidence>
<feature type="transmembrane region" description="Helical" evidence="8">
    <location>
        <begin position="74"/>
        <end position="94"/>
    </location>
</feature>
<protein>
    <recommendedName>
        <fullName evidence="9">Pycsar effector protein domain-containing protein</fullName>
    </recommendedName>
</protein>
<evidence type="ECO:0000256" key="8">
    <source>
        <dbReference type="SAM" id="Phobius"/>
    </source>
</evidence>
<keyword evidence="6" id="KW-0051">Antiviral defense</keyword>
<evidence type="ECO:0000256" key="7">
    <source>
        <dbReference type="ARBA" id="ARBA00023136"/>
    </source>
</evidence>
<evidence type="ECO:0000313" key="11">
    <source>
        <dbReference type="Proteomes" id="UP000198521"/>
    </source>
</evidence>
<dbReference type="Proteomes" id="UP000198521">
    <property type="component" value="Unassembled WGS sequence"/>
</dbReference>
<keyword evidence="7 8" id="KW-0472">Membrane</keyword>
<accession>A0A1H7SEN2</accession>
<proteinExistence type="predicted"/>
<name>A0A1H7SEN2_AQUAM</name>
<evidence type="ECO:0000256" key="1">
    <source>
        <dbReference type="ARBA" id="ARBA00004236"/>
    </source>
</evidence>
<keyword evidence="3 8" id="KW-0812">Transmembrane</keyword>
<dbReference type="Pfam" id="PF18967">
    <property type="entry name" value="PycTM"/>
    <property type="match status" value="1"/>
</dbReference>
<dbReference type="GO" id="GO:0000166">
    <property type="term" value="F:nucleotide binding"/>
    <property type="evidence" value="ECO:0007669"/>
    <property type="project" value="UniProtKB-KW"/>
</dbReference>
<evidence type="ECO:0000259" key="9">
    <source>
        <dbReference type="Pfam" id="PF18967"/>
    </source>
</evidence>
<evidence type="ECO:0000313" key="10">
    <source>
        <dbReference type="EMBL" id="SEL71151.1"/>
    </source>
</evidence>
<evidence type="ECO:0000256" key="5">
    <source>
        <dbReference type="ARBA" id="ARBA00022989"/>
    </source>
</evidence>
<evidence type="ECO:0000256" key="3">
    <source>
        <dbReference type="ARBA" id="ARBA00022692"/>
    </source>
</evidence>
<sequence length="216" mass="24943">MEEGADKKNTKQLEKLHNKHLMEALQVDKDELKALKKKLSKIEPRPEKGVETLFRLLSKNQYTLNSMIDRKSNILISINALILSIVLGTVLDQLDRDPHLIYPAMLILFTNLASITYAVIATRPELKHGERESNNLMFYGNFHDMEEETYVKELTDLMNQGDELYRTIAKDTFHLGKTIDRKFKLLRKSFNVFLIGIILSVVAFILCHLLFGGYFN</sequence>
<feature type="transmembrane region" description="Helical" evidence="8">
    <location>
        <begin position="190"/>
        <end position="211"/>
    </location>
</feature>